<feature type="compositionally biased region" description="Polar residues" evidence="1">
    <location>
        <begin position="207"/>
        <end position="219"/>
    </location>
</feature>
<dbReference type="RefSeq" id="WP_188841794.1">
    <property type="nucleotide sequence ID" value="NZ_BMOT01000007.1"/>
</dbReference>
<sequence>MLICRFQVLIVTAYFLLSLPLYAASVRFHLSDTSLAGVSDAVVELVAENPVSSPAVNIHEMKQSNRIFSPFVLAVQQGDKVEFPNFDRTRHHVYSFSPAKTFELKLYVGKLEAPIEFEQPGVVAIGCNIHDYMQAFIYVAQSPFYAVSNAQGEVVFNDLLPGKYTVKVWHPWLTKPFDDSAFDLIEEERVIDLKVDVHYQEKPSSPPSGFTLNSTSNESENIHAD</sequence>
<keyword evidence="3" id="KW-1185">Reference proteome</keyword>
<dbReference type="InterPro" id="IPR034242">
    <property type="entry name" value="MauL"/>
</dbReference>
<dbReference type="CDD" id="cd04221">
    <property type="entry name" value="MauL"/>
    <property type="match status" value="1"/>
</dbReference>
<evidence type="ECO:0000256" key="1">
    <source>
        <dbReference type="SAM" id="MobiDB-lite"/>
    </source>
</evidence>
<comment type="caution">
    <text evidence="2">The sequence shown here is derived from an EMBL/GenBank/DDBJ whole genome shotgun (WGS) entry which is preliminary data.</text>
</comment>
<evidence type="ECO:0000313" key="3">
    <source>
        <dbReference type="Proteomes" id="UP001203212"/>
    </source>
</evidence>
<evidence type="ECO:0000313" key="2">
    <source>
        <dbReference type="EMBL" id="MCL1117964.1"/>
    </source>
</evidence>
<accession>A0ABT0L2Z5</accession>
<feature type="region of interest" description="Disordered" evidence="1">
    <location>
        <begin position="201"/>
        <end position="225"/>
    </location>
</feature>
<name>A0ABT0L2Z5_9GAMM</name>
<dbReference type="Proteomes" id="UP001203212">
    <property type="component" value="Unassembled WGS sequence"/>
</dbReference>
<proteinExistence type="predicted"/>
<dbReference type="SUPFAM" id="SSF49503">
    <property type="entry name" value="Cupredoxins"/>
    <property type="match status" value="1"/>
</dbReference>
<dbReference type="InterPro" id="IPR008972">
    <property type="entry name" value="Cupredoxin"/>
</dbReference>
<gene>
    <name evidence="2" type="ORF">L2689_12030</name>
</gene>
<dbReference type="SUPFAM" id="SSF117074">
    <property type="entry name" value="Hypothetical protein PA1324"/>
    <property type="match status" value="1"/>
</dbReference>
<dbReference type="Gene3D" id="2.60.40.420">
    <property type="entry name" value="Cupredoxins - blue copper proteins"/>
    <property type="match status" value="1"/>
</dbReference>
<reference evidence="2 3" key="1">
    <citation type="submission" date="2022-01" db="EMBL/GenBank/DDBJ databases">
        <title>Whole genome-based taxonomy of the Shewanellaceae.</title>
        <authorList>
            <person name="Martin-Rodriguez A.J."/>
        </authorList>
    </citation>
    <scope>NUCLEOTIDE SEQUENCE [LARGE SCALE GENOMIC DNA]</scope>
    <source>
        <strain evidence="2 3">JCM 17801</strain>
    </source>
</reference>
<dbReference type="EMBL" id="JAKILK010000006">
    <property type="protein sequence ID" value="MCL1117964.1"/>
    <property type="molecule type" value="Genomic_DNA"/>
</dbReference>
<protein>
    <submittedName>
        <fullName evidence="2">Methylamine utilization protein</fullName>
    </submittedName>
</protein>
<organism evidence="2 3">
    <name type="scientific">Shewanella aestuarii</name>
    <dbReference type="NCBI Taxonomy" id="1028752"/>
    <lineage>
        <taxon>Bacteria</taxon>
        <taxon>Pseudomonadati</taxon>
        <taxon>Pseudomonadota</taxon>
        <taxon>Gammaproteobacteria</taxon>
        <taxon>Alteromonadales</taxon>
        <taxon>Shewanellaceae</taxon>
        <taxon>Shewanella</taxon>
    </lineage>
</organism>